<proteinExistence type="predicted"/>
<feature type="region of interest" description="Disordered" evidence="1">
    <location>
        <begin position="1411"/>
        <end position="1445"/>
    </location>
</feature>
<protein>
    <submittedName>
        <fullName evidence="2">Uncharacterized protein</fullName>
    </submittedName>
</protein>
<feature type="compositionally biased region" description="Basic and acidic residues" evidence="1">
    <location>
        <begin position="298"/>
        <end position="307"/>
    </location>
</feature>
<feature type="compositionally biased region" description="Polar residues" evidence="1">
    <location>
        <begin position="602"/>
        <end position="614"/>
    </location>
</feature>
<feature type="compositionally biased region" description="Acidic residues" evidence="1">
    <location>
        <begin position="716"/>
        <end position="731"/>
    </location>
</feature>
<feature type="compositionally biased region" description="Pro residues" evidence="1">
    <location>
        <begin position="343"/>
        <end position="352"/>
    </location>
</feature>
<feature type="region of interest" description="Disordered" evidence="1">
    <location>
        <begin position="912"/>
        <end position="967"/>
    </location>
</feature>
<feature type="region of interest" description="Disordered" evidence="1">
    <location>
        <begin position="797"/>
        <end position="870"/>
    </location>
</feature>
<feature type="compositionally biased region" description="Acidic residues" evidence="1">
    <location>
        <begin position="913"/>
        <end position="925"/>
    </location>
</feature>
<feature type="compositionally biased region" description="Low complexity" evidence="1">
    <location>
        <begin position="46"/>
        <end position="78"/>
    </location>
</feature>
<gene>
    <name evidence="2" type="ORF">RHOBADRAFT_51590</name>
</gene>
<name>A0A194SB08_RHOGW</name>
<feature type="compositionally biased region" description="Low complexity" evidence="1">
    <location>
        <begin position="752"/>
        <end position="765"/>
    </location>
</feature>
<feature type="compositionally biased region" description="Low complexity" evidence="1">
    <location>
        <begin position="957"/>
        <end position="967"/>
    </location>
</feature>
<feature type="compositionally biased region" description="Basic and acidic residues" evidence="1">
    <location>
        <begin position="380"/>
        <end position="391"/>
    </location>
</feature>
<dbReference type="OrthoDB" id="2530505at2759"/>
<dbReference type="OMA" id="LADCTRI"/>
<dbReference type="GeneID" id="28976365"/>
<organism evidence="2 3">
    <name type="scientific">Rhodotorula graminis (strain WP1)</name>
    <dbReference type="NCBI Taxonomy" id="578459"/>
    <lineage>
        <taxon>Eukaryota</taxon>
        <taxon>Fungi</taxon>
        <taxon>Dikarya</taxon>
        <taxon>Basidiomycota</taxon>
        <taxon>Pucciniomycotina</taxon>
        <taxon>Microbotryomycetes</taxon>
        <taxon>Sporidiobolales</taxon>
        <taxon>Sporidiobolaceae</taxon>
        <taxon>Rhodotorula</taxon>
    </lineage>
</organism>
<dbReference type="Proteomes" id="UP000053890">
    <property type="component" value="Unassembled WGS sequence"/>
</dbReference>
<feature type="compositionally biased region" description="Acidic residues" evidence="1">
    <location>
        <begin position="1484"/>
        <end position="1493"/>
    </location>
</feature>
<evidence type="ECO:0000256" key="1">
    <source>
        <dbReference type="SAM" id="MobiDB-lite"/>
    </source>
</evidence>
<feature type="compositionally biased region" description="Low complexity" evidence="1">
    <location>
        <begin position="462"/>
        <end position="477"/>
    </location>
</feature>
<feature type="compositionally biased region" description="Low complexity" evidence="1">
    <location>
        <begin position="840"/>
        <end position="860"/>
    </location>
</feature>
<feature type="compositionally biased region" description="Polar residues" evidence="1">
    <location>
        <begin position="799"/>
        <end position="814"/>
    </location>
</feature>
<feature type="region of interest" description="Disordered" evidence="1">
    <location>
        <begin position="1"/>
        <end position="771"/>
    </location>
</feature>
<reference evidence="2 3" key="1">
    <citation type="journal article" date="2015" name="Front. Microbiol.">
        <title>Genome sequence of the plant growth promoting endophytic yeast Rhodotorula graminis WP1.</title>
        <authorList>
            <person name="Firrincieli A."/>
            <person name="Otillar R."/>
            <person name="Salamov A."/>
            <person name="Schmutz J."/>
            <person name="Khan Z."/>
            <person name="Redman R.S."/>
            <person name="Fleck N.D."/>
            <person name="Lindquist E."/>
            <person name="Grigoriev I.V."/>
            <person name="Doty S.L."/>
        </authorList>
    </citation>
    <scope>NUCLEOTIDE SEQUENCE [LARGE SCALE GENOMIC DNA]</scope>
    <source>
        <strain evidence="2 3">WP1</strain>
    </source>
</reference>
<evidence type="ECO:0000313" key="2">
    <source>
        <dbReference type="EMBL" id="KPV77779.1"/>
    </source>
</evidence>
<dbReference type="STRING" id="578459.A0A194SB08"/>
<accession>A0A194SB08</accession>
<dbReference type="EMBL" id="KQ474074">
    <property type="protein sequence ID" value="KPV77779.1"/>
    <property type="molecule type" value="Genomic_DNA"/>
</dbReference>
<feature type="compositionally biased region" description="Low complexity" evidence="1">
    <location>
        <begin position="225"/>
        <end position="235"/>
    </location>
</feature>
<keyword evidence="3" id="KW-1185">Reference proteome</keyword>
<feature type="compositionally biased region" description="Polar residues" evidence="1">
    <location>
        <begin position="308"/>
        <end position="319"/>
    </location>
</feature>
<feature type="compositionally biased region" description="Basic and acidic residues" evidence="1">
    <location>
        <begin position="692"/>
        <end position="708"/>
    </location>
</feature>
<sequence>MAPQPPAPPAASTSSKPRPGGRPLVVPVQGRGSILSYFSSSPQLGRPSSAATAPPTSSSPAPARARAPAAAAASASSSRQHRDPLRTTHSLSALEPGPSTLADSSRHRATRSTSTAAAAAPAPSAAAPPRRASPRMATTPSGSVTVKRENTSPVKRSASRVASATPVPAHDPKGKGKAKATPSTTATKRAHKTIVIPDSSSEGEGGSTFAKEVLARSSPRKRVRSTTSAATLSSLEHQHQRTKRKTYQWTRGTNGRDELDLTVASSPSAASTVGHSDSDADSEIIVVPASYSLKGKQRAADASRRTDSLTPRASASTATKPKAPVGSPLVKRESLSSAGLGPSPSPVKPKVPPALVLNGGGTSSMRLPKAVRARTAVAAADREREGTDAHRMPPPPSPARASTSGSRAASRAPVTPSRRATVGAVAASVGRSGAAAAAVASGGAGTRAHDAAASPSHKRVRSLSQSSSSSRHVVVEVPISPARSVRGGAGPSAAAGLRSPVASSSSTTTSTRLPAPDPAASAMLSPRHAPAAAPSTPRPIAKMPSARTASGGGDSPSTASASTAAPAPPTASSSKLTASALRAVPPRTPQHPPQRTGPQLIRTPSGSPLSSLAPTPQKPRFTHASTATGSGTGTSRRKGQPFEIVIPPIRRRAQSTRARSLAAPSAASASASVSASARRKALSRTAPPGERGTGHAREWTRRQERDAATSEWDAFVNEDEGSSGSDGEEGEGAGSPSPAKKARRDMEDAVEGRSSSSSSSSSASDAGDDSDADDFAALLAAARAKREANVVAGIVDAPSASNVTSPHTAKTTVSPPLVKGMHDDDDERRHSSRARRQPDRYSTSTAASAATPARASASTSKQGSGVPVPASLNLIRTTGLDEKVRRIVAEREAKDKKGRGAEWLEAWGRELDKGDDDAGLDDDDLDNRSDDSLPPLDTSLVSRALKHGDDTDDDDLPAPSRAAASKRAQAVERVLLEERGAERLRAGRGETVEEMERRRVLPTRETRMPQLETGEWQGEGWRGKVAQALKDAVKDPRSFPSAFTLYSNIRPNGSAEDDRVVAQWLTTAITHPSTSTLLADRLLSLLRRIVSHTSPDGTSLLVGAGYLGERLTLLGAWKEEGAAEDGLQAMDEDEAASGKVGDGEDSTLAVGESERREIIDRWSSILQILSGTSSCLFSDGDLKTLSLAVIGLMLDQSSASSRSTLGRALQSLLASLSDDSRVALLVSLVNIYGDSRPALHLAVLQAIPHTGEANKGLRRWLAWAFLSGVDGADIVTPVGGLSPSTLANVLSLLDALPDKSPLHRRSLTAESGASTARDLALADCTRILFVALTSLDVPLVTSPSRLLERQNLDAIISHLSAIDSRLRADARKGLAVERLVAKNLLTALTHSLTHQLRGARGQTGAGAFGFSEEEESALKREREADGTGREAKRARTEGGGAAVDGAGFKQSTLAFGTSGAVLRAAAGLGEVDGAAARSPTKSDDEVEEELVKL</sequence>
<feature type="compositionally biased region" description="Low complexity" evidence="1">
    <location>
        <begin position="555"/>
        <end position="580"/>
    </location>
</feature>
<evidence type="ECO:0000313" key="3">
    <source>
        <dbReference type="Proteomes" id="UP000053890"/>
    </source>
</evidence>
<feature type="compositionally biased region" description="Low complexity" evidence="1">
    <location>
        <begin position="111"/>
        <end position="140"/>
    </location>
</feature>
<feature type="compositionally biased region" description="Low complexity" evidence="1">
    <location>
        <begin position="10"/>
        <end position="32"/>
    </location>
</feature>
<feature type="compositionally biased region" description="Basic and acidic residues" evidence="1">
    <location>
        <begin position="1416"/>
        <end position="1436"/>
    </location>
</feature>
<feature type="compositionally biased region" description="Low complexity" evidence="1">
    <location>
        <begin position="399"/>
        <end position="441"/>
    </location>
</feature>
<dbReference type="RefSeq" id="XP_018273828.1">
    <property type="nucleotide sequence ID" value="XM_018415917.1"/>
</dbReference>
<feature type="region of interest" description="Disordered" evidence="1">
    <location>
        <begin position="1471"/>
        <end position="1493"/>
    </location>
</feature>
<feature type="compositionally biased region" description="Low complexity" evidence="1">
    <location>
        <begin position="655"/>
        <end position="676"/>
    </location>
</feature>